<feature type="compositionally biased region" description="Basic residues" evidence="1">
    <location>
        <begin position="425"/>
        <end position="439"/>
    </location>
</feature>
<evidence type="ECO:0000313" key="3">
    <source>
        <dbReference type="Proteomes" id="UP001054837"/>
    </source>
</evidence>
<name>A0AAV4QZ85_9ARAC</name>
<feature type="compositionally biased region" description="Basic and acidic residues" evidence="1">
    <location>
        <begin position="174"/>
        <end position="190"/>
    </location>
</feature>
<proteinExistence type="predicted"/>
<reference evidence="2 3" key="1">
    <citation type="submission" date="2021-06" db="EMBL/GenBank/DDBJ databases">
        <title>Caerostris darwini draft genome.</title>
        <authorList>
            <person name="Kono N."/>
            <person name="Arakawa K."/>
        </authorList>
    </citation>
    <scope>NUCLEOTIDE SEQUENCE [LARGE SCALE GENOMIC DNA]</scope>
</reference>
<feature type="compositionally biased region" description="Basic and acidic residues" evidence="1">
    <location>
        <begin position="1"/>
        <end position="17"/>
    </location>
</feature>
<dbReference type="AlphaFoldDB" id="A0AAV4QZ85"/>
<feature type="region of interest" description="Disordered" evidence="1">
    <location>
        <begin position="237"/>
        <end position="271"/>
    </location>
</feature>
<feature type="region of interest" description="Disordered" evidence="1">
    <location>
        <begin position="174"/>
        <end position="213"/>
    </location>
</feature>
<feature type="compositionally biased region" description="Low complexity" evidence="1">
    <location>
        <begin position="656"/>
        <end position="669"/>
    </location>
</feature>
<comment type="caution">
    <text evidence="2">The sequence shown here is derived from an EMBL/GenBank/DDBJ whole genome shotgun (WGS) entry which is preliminary data.</text>
</comment>
<gene>
    <name evidence="2" type="ORF">CDAR_422641</name>
</gene>
<evidence type="ECO:0000256" key="1">
    <source>
        <dbReference type="SAM" id="MobiDB-lite"/>
    </source>
</evidence>
<keyword evidence="3" id="KW-1185">Reference proteome</keyword>
<protein>
    <submittedName>
        <fullName evidence="2">Uncharacterized protein</fullName>
    </submittedName>
</protein>
<feature type="region of interest" description="Disordered" evidence="1">
    <location>
        <begin position="656"/>
        <end position="694"/>
    </location>
</feature>
<evidence type="ECO:0000313" key="2">
    <source>
        <dbReference type="EMBL" id="GIY13391.1"/>
    </source>
</evidence>
<sequence length="726" mass="83703">KRKISPEKRKISPEKRKISPGKRKTSSEKREECSVKESDKSVEKTSPVLYSSDVYMEIFRAYLELFKTKSTRRRLTAFLTERNFDEYFLIYKKDTSLELVPNEELVRWILRACKKSKHVEKQWDLVHKVLNFIDSEVVLKIDPENRKNWIEGENSRDFYFNLLVRRLGSRDAEHKKESSLPLAAEKERPLKNKKKTMKERESSLPGKDFSQVETFQTEKSSSFVIPTEETSLLLAAENERPLKNKKKTMKERKSSLPGKDSQVETSQAQKNPSFIIPTQSSLPLAAENERPLKHKKRKHRHSLKDDNALIKLNEISVTDKSTQSDDVDTSVPIKTSVLPGRHCHVNLIRYDETPEFKKVHLRKPREVSKRTVGRKLVVPGSKRARETEAILMNSDERSIALKSTQISGKYVKKRRETSAPTNIKEKKKSNLRISKKKKSSPSEMGLLSSTTVPNEADEFFIPLQLPSMSSVEDSKSNVREKIRQIQDINGFYQKETQLIAEHTRGRLSFDPSLNTFHPLEQHNYAKTKICEPSREVRGVSKSRHRFLFSTGIDGLEFTTQNVWSGHPRDDDCFFKNLRLPVIFPDVQANDASKDLQYPEIIFQEEYSGLSNKEIKELGWAQFCKRYKSTRKSVRPPVADISEKQSDTEKHLSIPLQAAQATSSSNSQKKNPPKCETAIRSKQEKTKKKTGSDSVKEELRYLQAHVCLDKSLTLAKHIEIEDAVFNR</sequence>
<feature type="compositionally biased region" description="Basic and acidic residues" evidence="1">
    <location>
        <begin position="25"/>
        <end position="39"/>
    </location>
</feature>
<dbReference type="EMBL" id="BPLQ01005226">
    <property type="protein sequence ID" value="GIY13391.1"/>
    <property type="molecule type" value="Genomic_DNA"/>
</dbReference>
<feature type="compositionally biased region" description="Basic and acidic residues" evidence="1">
    <location>
        <begin position="676"/>
        <end position="694"/>
    </location>
</feature>
<organism evidence="2 3">
    <name type="scientific">Caerostris darwini</name>
    <dbReference type="NCBI Taxonomy" id="1538125"/>
    <lineage>
        <taxon>Eukaryota</taxon>
        <taxon>Metazoa</taxon>
        <taxon>Ecdysozoa</taxon>
        <taxon>Arthropoda</taxon>
        <taxon>Chelicerata</taxon>
        <taxon>Arachnida</taxon>
        <taxon>Araneae</taxon>
        <taxon>Araneomorphae</taxon>
        <taxon>Entelegynae</taxon>
        <taxon>Araneoidea</taxon>
        <taxon>Araneidae</taxon>
        <taxon>Caerostris</taxon>
    </lineage>
</organism>
<dbReference type="Proteomes" id="UP001054837">
    <property type="component" value="Unassembled WGS sequence"/>
</dbReference>
<accession>A0AAV4QZ85</accession>
<feature type="region of interest" description="Disordered" evidence="1">
    <location>
        <begin position="411"/>
        <end position="450"/>
    </location>
</feature>
<feature type="non-terminal residue" evidence="2">
    <location>
        <position position="1"/>
    </location>
</feature>
<feature type="region of interest" description="Disordered" evidence="1">
    <location>
        <begin position="1"/>
        <end position="39"/>
    </location>
</feature>